<keyword evidence="2" id="KW-0238">DNA-binding</keyword>
<dbReference type="InterPro" id="IPR019888">
    <property type="entry name" value="Tscrpt_reg_AsnC-like"/>
</dbReference>
<evidence type="ECO:0000259" key="4">
    <source>
        <dbReference type="PROSITE" id="PS50956"/>
    </source>
</evidence>
<dbReference type="SUPFAM" id="SSF54909">
    <property type="entry name" value="Dimeric alpha+beta barrel"/>
    <property type="match status" value="1"/>
</dbReference>
<organism evidence="5 6">
    <name type="scientific">Ideonella aquatica</name>
    <dbReference type="NCBI Taxonomy" id="2824119"/>
    <lineage>
        <taxon>Bacteria</taxon>
        <taxon>Pseudomonadati</taxon>
        <taxon>Pseudomonadota</taxon>
        <taxon>Betaproteobacteria</taxon>
        <taxon>Burkholderiales</taxon>
        <taxon>Sphaerotilaceae</taxon>
        <taxon>Ideonella</taxon>
    </lineage>
</organism>
<dbReference type="PANTHER" id="PTHR30154:SF53">
    <property type="entry name" value="HTH-TYPE TRANSCRIPTIONAL REGULATOR LRPC"/>
    <property type="match status" value="1"/>
</dbReference>
<dbReference type="SMART" id="SM00344">
    <property type="entry name" value="HTH_ASNC"/>
    <property type="match status" value="1"/>
</dbReference>
<evidence type="ECO:0000313" key="5">
    <source>
        <dbReference type="EMBL" id="MBQ0958618.1"/>
    </source>
</evidence>
<dbReference type="EMBL" id="JAGQDE010000004">
    <property type="protein sequence ID" value="MBQ0958618.1"/>
    <property type="molecule type" value="Genomic_DNA"/>
</dbReference>
<dbReference type="Gene3D" id="1.10.10.10">
    <property type="entry name" value="Winged helix-like DNA-binding domain superfamily/Winged helix DNA-binding domain"/>
    <property type="match status" value="1"/>
</dbReference>
<dbReference type="AlphaFoldDB" id="A0A941BJ87"/>
<dbReference type="GO" id="GO:0043200">
    <property type="term" value="P:response to amino acid"/>
    <property type="evidence" value="ECO:0007669"/>
    <property type="project" value="TreeGrafter"/>
</dbReference>
<dbReference type="GO" id="GO:0005829">
    <property type="term" value="C:cytosol"/>
    <property type="evidence" value="ECO:0007669"/>
    <property type="project" value="TreeGrafter"/>
</dbReference>
<name>A0A941BJ87_9BURK</name>
<keyword evidence="6" id="KW-1185">Reference proteome</keyword>
<feature type="domain" description="HTH asnC-type" evidence="4">
    <location>
        <begin position="5"/>
        <end position="66"/>
    </location>
</feature>
<dbReference type="InterPro" id="IPR019887">
    <property type="entry name" value="Tscrpt_reg_AsnC/Lrp_C"/>
</dbReference>
<dbReference type="InterPro" id="IPR011008">
    <property type="entry name" value="Dimeric_a/b-barrel"/>
</dbReference>
<dbReference type="RefSeq" id="WP_210801132.1">
    <property type="nucleotide sequence ID" value="NZ_JAGQDE010000004.1"/>
</dbReference>
<dbReference type="Pfam" id="PF13412">
    <property type="entry name" value="HTH_24"/>
    <property type="match status" value="1"/>
</dbReference>
<dbReference type="InterPro" id="IPR036390">
    <property type="entry name" value="WH_DNA-bd_sf"/>
</dbReference>
<dbReference type="InterPro" id="IPR000485">
    <property type="entry name" value="AsnC-type_HTH_dom"/>
</dbReference>
<sequence>MSFDVDARSWALLQALQRDGRAPLKVLAEACGLSVAATAERLRRLQDAGVVRGVHAELDPVRAGYGVQAVVAIQAPQPGKQPLLACLQEMPEVLECHHVTGADSYLVQVVAVDLAHLETLVSAISRWGETRTSLVFSTPIRRRPLQPPRRPA</sequence>
<dbReference type="PRINTS" id="PR00033">
    <property type="entry name" value="HTHASNC"/>
</dbReference>
<comment type="caution">
    <text evidence="5">The sequence shown here is derived from an EMBL/GenBank/DDBJ whole genome shotgun (WGS) entry which is preliminary data.</text>
</comment>
<dbReference type="Pfam" id="PF01037">
    <property type="entry name" value="AsnC_trans_reg"/>
    <property type="match status" value="1"/>
</dbReference>
<evidence type="ECO:0000313" key="6">
    <source>
        <dbReference type="Proteomes" id="UP000678374"/>
    </source>
</evidence>
<dbReference type="Proteomes" id="UP000678374">
    <property type="component" value="Unassembled WGS sequence"/>
</dbReference>
<dbReference type="PANTHER" id="PTHR30154">
    <property type="entry name" value="LEUCINE-RESPONSIVE REGULATORY PROTEIN"/>
    <property type="match status" value="1"/>
</dbReference>
<dbReference type="GO" id="GO:0043565">
    <property type="term" value="F:sequence-specific DNA binding"/>
    <property type="evidence" value="ECO:0007669"/>
    <property type="project" value="InterPro"/>
</dbReference>
<dbReference type="Gene3D" id="3.30.70.920">
    <property type="match status" value="1"/>
</dbReference>
<proteinExistence type="predicted"/>
<evidence type="ECO:0000256" key="2">
    <source>
        <dbReference type="ARBA" id="ARBA00023125"/>
    </source>
</evidence>
<protein>
    <submittedName>
        <fullName evidence="5">Lrp/AsnC family transcriptional regulator</fullName>
    </submittedName>
</protein>
<accession>A0A941BJ87</accession>
<dbReference type="InterPro" id="IPR036388">
    <property type="entry name" value="WH-like_DNA-bd_sf"/>
</dbReference>
<dbReference type="PROSITE" id="PS50956">
    <property type="entry name" value="HTH_ASNC_2"/>
    <property type="match status" value="1"/>
</dbReference>
<evidence type="ECO:0000256" key="3">
    <source>
        <dbReference type="ARBA" id="ARBA00023163"/>
    </source>
</evidence>
<keyword evidence="3" id="KW-0804">Transcription</keyword>
<keyword evidence="1" id="KW-0805">Transcription regulation</keyword>
<gene>
    <name evidence="5" type="ORF">KAK06_06560</name>
</gene>
<evidence type="ECO:0000256" key="1">
    <source>
        <dbReference type="ARBA" id="ARBA00023015"/>
    </source>
</evidence>
<dbReference type="SUPFAM" id="SSF46785">
    <property type="entry name" value="Winged helix' DNA-binding domain"/>
    <property type="match status" value="1"/>
</dbReference>
<reference evidence="5" key="1">
    <citation type="submission" date="2021-04" db="EMBL/GenBank/DDBJ databases">
        <title>The genome sequence of Ideonella sp. 4Y11.</title>
        <authorList>
            <person name="Liu Y."/>
        </authorList>
    </citation>
    <scope>NUCLEOTIDE SEQUENCE</scope>
    <source>
        <strain evidence="5">4Y11</strain>
    </source>
</reference>